<evidence type="ECO:0008006" key="8">
    <source>
        <dbReference type="Google" id="ProtNLM"/>
    </source>
</evidence>
<feature type="domain" description="NPHP4 Ig-like" evidence="1">
    <location>
        <begin position="1336"/>
        <end position="1429"/>
    </location>
</feature>
<dbReference type="InterPro" id="IPR029775">
    <property type="entry name" value="NPHP4"/>
</dbReference>
<dbReference type="WBParaSite" id="TREG1_61730.1">
    <property type="protein sequence ID" value="TREG1_61730.1"/>
    <property type="gene ID" value="TREG1_61730"/>
</dbReference>
<evidence type="ECO:0000313" key="7">
    <source>
        <dbReference type="WBParaSite" id="TREG1_61730.1"/>
    </source>
</evidence>
<dbReference type="GO" id="GO:0097546">
    <property type="term" value="C:ciliary base"/>
    <property type="evidence" value="ECO:0007669"/>
    <property type="project" value="TreeGrafter"/>
</dbReference>
<evidence type="ECO:0000259" key="4">
    <source>
        <dbReference type="Pfam" id="PF26189"/>
    </source>
</evidence>
<dbReference type="GO" id="GO:0090090">
    <property type="term" value="P:negative regulation of canonical Wnt signaling pathway"/>
    <property type="evidence" value="ECO:0007669"/>
    <property type="project" value="InterPro"/>
</dbReference>
<dbReference type="Pfam" id="PF26186">
    <property type="entry name" value="NPHP4_C2_3rd"/>
    <property type="match status" value="1"/>
</dbReference>
<name>A0AA85JYV6_TRIRE</name>
<dbReference type="Proteomes" id="UP000050795">
    <property type="component" value="Unassembled WGS sequence"/>
</dbReference>
<organism evidence="6 7">
    <name type="scientific">Trichobilharzia regenti</name>
    <name type="common">Nasal bird schistosome</name>
    <dbReference type="NCBI Taxonomy" id="157069"/>
    <lineage>
        <taxon>Eukaryota</taxon>
        <taxon>Metazoa</taxon>
        <taxon>Spiralia</taxon>
        <taxon>Lophotrochozoa</taxon>
        <taxon>Platyhelminthes</taxon>
        <taxon>Trematoda</taxon>
        <taxon>Digenea</taxon>
        <taxon>Strigeidida</taxon>
        <taxon>Schistosomatoidea</taxon>
        <taxon>Schistosomatidae</taxon>
        <taxon>Trichobilharzia</taxon>
    </lineage>
</organism>
<dbReference type="Pfam" id="PF26015">
    <property type="entry name" value="Ig_NPH4_3rd"/>
    <property type="match status" value="1"/>
</dbReference>
<dbReference type="PANTHER" id="PTHR31043">
    <property type="entry name" value="NEPHROCYSTIN-4"/>
    <property type="match status" value="1"/>
</dbReference>
<evidence type="ECO:0000259" key="3">
    <source>
        <dbReference type="Pfam" id="PF26187"/>
    </source>
</evidence>
<feature type="domain" description="NPHP4 Ig-like" evidence="3">
    <location>
        <begin position="1436"/>
        <end position="1531"/>
    </location>
</feature>
<evidence type="ECO:0000259" key="2">
    <source>
        <dbReference type="Pfam" id="PF26186"/>
    </source>
</evidence>
<protein>
    <recommendedName>
        <fullName evidence="8">Nephrocystin-4</fullName>
    </recommendedName>
</protein>
<dbReference type="InterPro" id="IPR058688">
    <property type="entry name" value="Ig_NPHP4_2nd"/>
</dbReference>
<dbReference type="GO" id="GO:1904491">
    <property type="term" value="P:protein localization to ciliary transition zone"/>
    <property type="evidence" value="ECO:0007669"/>
    <property type="project" value="TreeGrafter"/>
</dbReference>
<proteinExistence type="predicted"/>
<dbReference type="InterPro" id="IPR058765">
    <property type="entry name" value="NPHP4_C2-like"/>
</dbReference>
<dbReference type="InterPro" id="IPR058686">
    <property type="entry name" value="Ig_NPHP4_3rd"/>
</dbReference>
<keyword evidence="6" id="KW-1185">Reference proteome</keyword>
<sequence length="1535" mass="173770">MPGSWSPLYLPSAEYSGEKTSEINIRLNFKHIDYYLSENDEVDSEYDLNIFAFDDASKTILSNIWTFSKLEKDSKRERVTLALRQSLYFRTTVLSPSMYFVFVLTSYNLVDANKKSEIGWCSVNIQEMLRSSSFHSCSANFLKGSCRLLYILSEVCNPSTLVADKHIIYYSGESNEELDNCLYLIPENRFVPFLARIPGINTDKELNKWSSGIFVKTYIEDISITTNSCQIADFENYLCSKVADDINNASNRVGALASVKLQVSERRIKIFLHNRYTVVQPVPVIYLDTILDSERGSCSGRRKSTILPVSSSKTLLVARNDSELFAPQDPQCAIVFILEYVLCEITSSTTPLKMNCSVRWATYPFEDNVEMFKNVGNHSTALNLPLHGSVEPVTNSNVSLSSLPNNNTNGIQIPTSDDFEKSLLKTVCPDGSFCFTENVNPMMELILNCTISTGIRKDTSENSAVEETVVLTKQLKGEFQTPMAKQQSSRRKQIRFRESNASLESKTNAAAIVPKERIQPIRRRKSVLKSSTKVDLTNDIDKQQQMQLLNSYGGFLNHGTFVGPYLGGMGPTVYEPLEPTSLPLTAAFLNQKYNGSLLLLNNIYQGSGLSRAAYAKLYSAGFEPIQTENGDPPFTIDPQNDSISDFVLKKEELDPLNQNEIIFQFLAYSGFESSEALTTDVPEQIYFTFQFYRFPQVKTPTLFIQQSSEDSLNSDGTTFRIIWKTKLQAEKLSLGEIKSQSTLNKAESRTPGYKVIFLIDSTYFKPGETELFFNYLLRANMQIDVWNAKSHILIGTCIVELKHLCRQGREAVQVTYSTDILRFNNNDLFDDGEASSIHPPDNHGRLHLRLANVGHRKQSAGKEIIIRNNSSRKRFLINESDVGCFGKFKGGALSNINSFESKAFNENTTGLTVRAHKIRSTNSELQEMLRSITTSENTMPKTIRAMKSLNTEKHRKELPSENEATRQTKLERLHCSLKAIHGLTGVYDEKLFPKAYSTHTLLPEKKLQLDTISHYREQKKRELIEQMITGATTIEHNLYTSFGCTEFFEYQLKNPYNVEDTICATIEDDTNNLSFVVNSSEVRALKLAFGIDTPTEDNLFAVDITDNFIDQNNQGDSQVAQKEKKKVTIRLFLKPNETVLLPIKYEECTMFPNAKQYAGVDERNLSEFTSNIEDEPKEMKRVAQIIFKSTTYGKIISQLMLHIHIRPPIIDQSFRCFHPELSFLKKILRLPRSAIQWRGNISSAEQNTIQQINHQLWTRVSDPDVLTLSNVQGDTVDILIKVGLGKSPQVREFLISVYIEPLQIRPAYIWHWAVHSLQRVDAIATVGQLSAPLGLLLRTDDCSPNIGTKRVSVYPSHPNEVIIGTELSSSSFQQNPIGKELTLSVSSRSVHELKVKLCPRSSGKKVYQINVVDIDSQRVIRAWILCVDAKQPEVTKSFNIKLPKRGVNESCNKRVSYTNPYKCNKTLVLETNRPDLLKFKESILDIPAGGTIPIGLRFIPKVTINSSEQIYIFIKDEQEKLLETFLVIAQYDDDD</sequence>
<dbReference type="Pfam" id="PF26189">
    <property type="entry name" value="Ig_NPHP4_2nd"/>
    <property type="match status" value="1"/>
</dbReference>
<dbReference type="GO" id="GO:0036064">
    <property type="term" value="C:ciliary basal body"/>
    <property type="evidence" value="ECO:0007669"/>
    <property type="project" value="TreeGrafter"/>
</dbReference>
<evidence type="ECO:0000313" key="6">
    <source>
        <dbReference type="Proteomes" id="UP000050795"/>
    </source>
</evidence>
<dbReference type="InterPro" id="IPR058685">
    <property type="entry name" value="Ig_NPHP4_4th"/>
</dbReference>
<dbReference type="PANTHER" id="PTHR31043:SF3">
    <property type="entry name" value="NEPHROCYSTIN-4"/>
    <property type="match status" value="1"/>
</dbReference>
<reference evidence="6" key="1">
    <citation type="submission" date="2022-06" db="EMBL/GenBank/DDBJ databases">
        <authorList>
            <person name="Berger JAMES D."/>
            <person name="Berger JAMES D."/>
        </authorList>
    </citation>
    <scope>NUCLEOTIDE SEQUENCE [LARGE SCALE GENOMIC DNA]</scope>
</reference>
<dbReference type="Pfam" id="PF26187">
    <property type="entry name" value="Ig_NPHP4_4th"/>
    <property type="match status" value="1"/>
</dbReference>
<dbReference type="GO" id="GO:0035869">
    <property type="term" value="C:ciliary transition zone"/>
    <property type="evidence" value="ECO:0007669"/>
    <property type="project" value="TreeGrafter"/>
</dbReference>
<dbReference type="Pfam" id="PF26190">
    <property type="entry name" value="Ig_NPHP4_1st"/>
    <property type="match status" value="1"/>
</dbReference>
<dbReference type="InterPro" id="IPR058687">
    <property type="entry name" value="Ig_NPHP4_1st"/>
</dbReference>
<accession>A0AA85JYV6</accession>
<feature type="domain" description="NPHP4 Ig-like" evidence="5">
    <location>
        <begin position="1035"/>
        <end position="1102"/>
    </location>
</feature>
<feature type="domain" description="NPHP4 Ig-like" evidence="4">
    <location>
        <begin position="1214"/>
        <end position="1315"/>
    </location>
</feature>
<feature type="domain" description="NPHP4 C2-like" evidence="2">
    <location>
        <begin position="612"/>
        <end position="855"/>
    </location>
</feature>
<reference evidence="7" key="2">
    <citation type="submission" date="2023-11" db="UniProtKB">
        <authorList>
            <consortium name="WormBaseParasite"/>
        </authorList>
    </citation>
    <scope>IDENTIFICATION</scope>
</reference>
<evidence type="ECO:0000259" key="1">
    <source>
        <dbReference type="Pfam" id="PF26015"/>
    </source>
</evidence>
<dbReference type="GO" id="GO:0097730">
    <property type="term" value="C:non-motile cilium"/>
    <property type="evidence" value="ECO:0007669"/>
    <property type="project" value="InterPro"/>
</dbReference>
<evidence type="ECO:0000259" key="5">
    <source>
        <dbReference type="Pfam" id="PF26190"/>
    </source>
</evidence>